<proteinExistence type="predicted"/>
<evidence type="ECO:0000313" key="1">
    <source>
        <dbReference type="EMBL" id="KHN04671.1"/>
    </source>
</evidence>
<dbReference type="AlphaFoldDB" id="A0A0B2P616"/>
<dbReference type="EMBL" id="KN669168">
    <property type="protein sequence ID" value="KHN04671.1"/>
    <property type="molecule type" value="Genomic_DNA"/>
</dbReference>
<name>A0A0B2P616_GLYSO</name>
<reference evidence="1" key="1">
    <citation type="submission" date="2014-07" db="EMBL/GenBank/DDBJ databases">
        <title>Identification of a novel salt tolerance gene in wild soybean by whole-genome sequencing.</title>
        <authorList>
            <person name="Lam H.-M."/>
            <person name="Qi X."/>
            <person name="Li M.-W."/>
            <person name="Liu X."/>
            <person name="Xie M."/>
            <person name="Ni M."/>
            <person name="Xu X."/>
        </authorList>
    </citation>
    <scope>NUCLEOTIDE SEQUENCE [LARGE SCALE GENOMIC DNA]</scope>
    <source>
        <tissue evidence="1">Root</tissue>
    </source>
</reference>
<accession>A0A0B2P616</accession>
<protein>
    <submittedName>
        <fullName evidence="1">Uncharacterized protein</fullName>
    </submittedName>
</protein>
<dbReference type="Proteomes" id="UP000053555">
    <property type="component" value="Unassembled WGS sequence"/>
</dbReference>
<organism evidence="1">
    <name type="scientific">Glycine soja</name>
    <name type="common">Wild soybean</name>
    <dbReference type="NCBI Taxonomy" id="3848"/>
    <lineage>
        <taxon>Eukaryota</taxon>
        <taxon>Viridiplantae</taxon>
        <taxon>Streptophyta</taxon>
        <taxon>Embryophyta</taxon>
        <taxon>Tracheophyta</taxon>
        <taxon>Spermatophyta</taxon>
        <taxon>Magnoliopsida</taxon>
        <taxon>eudicotyledons</taxon>
        <taxon>Gunneridae</taxon>
        <taxon>Pentapetalae</taxon>
        <taxon>rosids</taxon>
        <taxon>fabids</taxon>
        <taxon>Fabales</taxon>
        <taxon>Fabaceae</taxon>
        <taxon>Papilionoideae</taxon>
        <taxon>50 kb inversion clade</taxon>
        <taxon>NPAAA clade</taxon>
        <taxon>indigoferoid/millettioid clade</taxon>
        <taxon>Phaseoleae</taxon>
        <taxon>Glycine</taxon>
        <taxon>Glycine subgen. Soja</taxon>
    </lineage>
</organism>
<gene>
    <name evidence="1" type="ORF">glysoja_033140</name>
</gene>
<sequence>MFVFNSALKGLEDTPQSKSKAGARWIVVKALRI</sequence>